<dbReference type="HOGENOM" id="CLU_035834_0_0_1"/>
<reference evidence="2 3" key="2">
    <citation type="journal article" date="2014" name="Proc. Natl. Acad. Sci. U.S.A.">
        <title>Trajectory and genomic determinants of fungal-pathogen speciation and host adaptation.</title>
        <authorList>
            <person name="Hu X."/>
            <person name="Xiao G."/>
            <person name="Zheng P."/>
            <person name="Shang Y."/>
            <person name="Su Y."/>
            <person name="Zhang X."/>
            <person name="Liu X."/>
            <person name="Zhan S."/>
            <person name="St Leger R.J."/>
            <person name="Wang C."/>
        </authorList>
    </citation>
    <scope>GENOME REANNOTATION</scope>
    <source>
        <strain evidence="3">ARSEF 23 / ATCC MYA-3075</strain>
    </source>
</reference>
<name>E9FAM2_METRA</name>
<evidence type="ECO:0000256" key="1">
    <source>
        <dbReference type="SAM" id="MobiDB-lite"/>
    </source>
</evidence>
<dbReference type="OrthoDB" id="5304511at2759"/>
<dbReference type="GeneID" id="19263570"/>
<dbReference type="RefSeq" id="XP_007825473.2">
    <property type="nucleotide sequence ID" value="XM_007827282.2"/>
</dbReference>
<dbReference type="KEGG" id="maj:MAA_09284"/>
<feature type="region of interest" description="Disordered" evidence="1">
    <location>
        <begin position="147"/>
        <end position="166"/>
    </location>
</feature>
<evidence type="ECO:0000313" key="2">
    <source>
        <dbReference type="EMBL" id="EFY95208.2"/>
    </source>
</evidence>
<dbReference type="Proteomes" id="UP000002498">
    <property type="component" value="Unassembled WGS sequence"/>
</dbReference>
<comment type="caution">
    <text evidence="2">The sequence shown here is derived from an EMBL/GenBank/DDBJ whole genome shotgun (WGS) entry which is preliminary data.</text>
</comment>
<accession>E9FAM2</accession>
<keyword evidence="3" id="KW-1185">Reference proteome</keyword>
<dbReference type="AlphaFoldDB" id="E9FAM2"/>
<reference evidence="2 3" key="1">
    <citation type="journal article" date="2011" name="PLoS Genet.">
        <title>Genome sequencing and comparative transcriptomics of the model entomopathogenic fungi Metarhizium anisopliae and M. acridum.</title>
        <authorList>
            <person name="Gao Q."/>
            <person name="Jin K."/>
            <person name="Ying S.H."/>
            <person name="Zhang Y."/>
            <person name="Xiao G."/>
            <person name="Shang Y."/>
            <person name="Duan Z."/>
            <person name="Hu X."/>
            <person name="Xie X.Q."/>
            <person name="Zhou G."/>
            <person name="Peng G."/>
            <person name="Luo Z."/>
            <person name="Huang W."/>
            <person name="Wang B."/>
            <person name="Fang W."/>
            <person name="Wang S."/>
            <person name="Zhong Y."/>
            <person name="Ma L.J."/>
            <person name="St Leger R.J."/>
            <person name="Zhao G.P."/>
            <person name="Pei Y."/>
            <person name="Feng M.G."/>
            <person name="Xia Y."/>
            <person name="Wang C."/>
        </authorList>
    </citation>
    <scope>NUCLEOTIDE SEQUENCE [LARGE SCALE GENOMIC DNA]</scope>
    <source>
        <strain evidence="3">ARSEF 23 / ATCC MYA-3075</strain>
    </source>
</reference>
<evidence type="ECO:0000313" key="3">
    <source>
        <dbReference type="Proteomes" id="UP000002498"/>
    </source>
</evidence>
<protein>
    <submittedName>
        <fullName evidence="2">Uncharacterized protein</fullName>
    </submittedName>
</protein>
<dbReference type="EMBL" id="ADNJ02000003">
    <property type="protein sequence ID" value="EFY95208.2"/>
    <property type="molecule type" value="Genomic_DNA"/>
</dbReference>
<proteinExistence type="predicted"/>
<sequence length="558" mass="63807">METATSSPIFSPLDAADLELSGLLGPVEETGQRQCHKRRLHSWGDIFYKEIPLDIAMGSPEAAAAKAFVTIPSALISRATLCYLGFSELKVDEMWNEWSNWPGREININTGDLQGTFLAFILGHVKKENAYTDDDSEWRRCLDECGKPQNESTDANERAQPDRLQSQSPAAISTLEGLPPEVHRLLLSMLGIDEMRALVSSSPVIHARYLVDRRYLLCRSLDNTLGCVFIDALAVFRSSSADFAKLRTRENVTGFLKLYQDQRGATEQPLLPRDVGEDEAVGVVMFHNSIVQPLARYYFSWSLGNLAREQGALQSHEPPSRTEETRLVRAMYRFQLSCNLFGRGKHAPTLSPPLGFESADILRLFLCLFEPWEVEEIACINTFATEKYDRVFSDIRWDVHEENPKFDGQRPPTPDGAFDFDNSWTRLSLLRGTISRGLELLHSVIFKVKDHEHLVSMMQEEISFPLGNVLDDAFSEGAQFHRRRNHPSKRDLKQTRRWTIIWHGTYSNLYGYYVQDSIRRWGYVIWDAVRLERTNATEVLAQQWRDDWGDSDPRNNLL</sequence>
<organism evidence="2 3">
    <name type="scientific">Metarhizium robertsii (strain ARSEF 23 / ATCC MYA-3075)</name>
    <name type="common">Metarhizium anisopliae (strain ARSEF 23)</name>
    <dbReference type="NCBI Taxonomy" id="655844"/>
    <lineage>
        <taxon>Eukaryota</taxon>
        <taxon>Fungi</taxon>
        <taxon>Dikarya</taxon>
        <taxon>Ascomycota</taxon>
        <taxon>Pezizomycotina</taxon>
        <taxon>Sordariomycetes</taxon>
        <taxon>Hypocreomycetidae</taxon>
        <taxon>Hypocreales</taxon>
        <taxon>Clavicipitaceae</taxon>
        <taxon>Metarhizium</taxon>
    </lineage>
</organism>
<gene>
    <name evidence="2" type="ORF">MAA_09284</name>
</gene>